<name>A0A7X5R225_9MICO</name>
<feature type="transmembrane region" description="Helical" evidence="6">
    <location>
        <begin position="248"/>
        <end position="270"/>
    </location>
</feature>
<keyword evidence="5 6" id="KW-0472">Membrane</keyword>
<accession>A0A7X5R225</accession>
<comment type="caution">
    <text evidence="7">The sequence shown here is derived from an EMBL/GenBank/DDBJ whole genome shotgun (WGS) entry which is preliminary data.</text>
</comment>
<dbReference type="PANTHER" id="PTHR43370">
    <property type="entry name" value="SUGAR ABC TRANSPORTER INTEGRAL MEMBRANE PROTEIN-RELATED"/>
    <property type="match status" value="1"/>
</dbReference>
<dbReference type="EMBL" id="JAAMOX010000002">
    <property type="protein sequence ID" value="NIH54238.1"/>
    <property type="molecule type" value="Genomic_DNA"/>
</dbReference>
<evidence type="ECO:0000313" key="7">
    <source>
        <dbReference type="EMBL" id="NIH54238.1"/>
    </source>
</evidence>
<evidence type="ECO:0000256" key="4">
    <source>
        <dbReference type="ARBA" id="ARBA00022989"/>
    </source>
</evidence>
<evidence type="ECO:0000256" key="3">
    <source>
        <dbReference type="ARBA" id="ARBA00022692"/>
    </source>
</evidence>
<protein>
    <submittedName>
        <fullName evidence="7">Simple sugar transport system permease protein</fullName>
    </submittedName>
</protein>
<proteinExistence type="predicted"/>
<keyword evidence="7" id="KW-0813">Transport</keyword>
<keyword evidence="2" id="KW-1003">Cell membrane</keyword>
<feature type="transmembrane region" description="Helical" evidence="6">
    <location>
        <begin position="6"/>
        <end position="27"/>
    </location>
</feature>
<feature type="transmembrane region" description="Helical" evidence="6">
    <location>
        <begin position="39"/>
        <end position="59"/>
    </location>
</feature>
<evidence type="ECO:0000313" key="8">
    <source>
        <dbReference type="Proteomes" id="UP000541033"/>
    </source>
</evidence>
<feature type="transmembrane region" description="Helical" evidence="6">
    <location>
        <begin position="198"/>
        <end position="216"/>
    </location>
</feature>
<dbReference type="GO" id="GO:0022857">
    <property type="term" value="F:transmembrane transporter activity"/>
    <property type="evidence" value="ECO:0007669"/>
    <property type="project" value="InterPro"/>
</dbReference>
<evidence type="ECO:0000256" key="5">
    <source>
        <dbReference type="ARBA" id="ARBA00023136"/>
    </source>
</evidence>
<feature type="transmembrane region" description="Helical" evidence="6">
    <location>
        <begin position="95"/>
        <end position="117"/>
    </location>
</feature>
<dbReference type="CDD" id="cd06580">
    <property type="entry name" value="TM_PBP1_transp_TpRbsC_like"/>
    <property type="match status" value="1"/>
</dbReference>
<feature type="transmembrane region" description="Helical" evidence="6">
    <location>
        <begin position="222"/>
        <end position="241"/>
    </location>
</feature>
<sequence length="311" mass="31498">MADLLTPALMTAVIVACVAAALPLMLAALGETLGEQSGVLNLGLEGMLLLGGFAAFATVLATGSFALGMLVGGFVGALCGALFALLTVWLGLNQIVIGLAITLAGTGITSVLSTQLFGATNPRLGLAPVWRIPLLADLPGVGEGLFAQPPYFLVTLALAAGIAWMLAKTRPGLRLRAAGQQPGSLDAAGGNVVRTRSAAALIGGTFAGFGGAYLAVLSAGTFTPAMTNGLGYIAIVVTMLARGRIRWVVLGSLLYGATVASGTVLQLTTLNVPTDLIKMLPFVVMMLVLVLAARKSGTPPALGEPYVRGAR</sequence>
<dbReference type="Pfam" id="PF02653">
    <property type="entry name" value="BPD_transp_2"/>
    <property type="match status" value="1"/>
</dbReference>
<dbReference type="Proteomes" id="UP000541033">
    <property type="component" value="Unassembled WGS sequence"/>
</dbReference>
<feature type="transmembrane region" description="Helical" evidence="6">
    <location>
        <begin position="150"/>
        <end position="167"/>
    </location>
</feature>
<dbReference type="GO" id="GO:0005886">
    <property type="term" value="C:plasma membrane"/>
    <property type="evidence" value="ECO:0007669"/>
    <property type="project" value="UniProtKB-SubCell"/>
</dbReference>
<keyword evidence="3 6" id="KW-0812">Transmembrane</keyword>
<dbReference type="AlphaFoldDB" id="A0A7X5R225"/>
<dbReference type="InterPro" id="IPR001851">
    <property type="entry name" value="ABC_transp_permease"/>
</dbReference>
<gene>
    <name evidence="7" type="ORF">FHX76_002134</name>
</gene>
<evidence type="ECO:0000256" key="2">
    <source>
        <dbReference type="ARBA" id="ARBA00022475"/>
    </source>
</evidence>
<keyword evidence="7" id="KW-0762">Sugar transport</keyword>
<dbReference type="PANTHER" id="PTHR43370:SF2">
    <property type="entry name" value="ABC TRANSPORTER PERMEASE PROTEIN"/>
    <property type="match status" value="1"/>
</dbReference>
<keyword evidence="8" id="KW-1185">Reference proteome</keyword>
<evidence type="ECO:0000256" key="6">
    <source>
        <dbReference type="SAM" id="Phobius"/>
    </source>
</evidence>
<feature type="transmembrane region" description="Helical" evidence="6">
    <location>
        <begin position="276"/>
        <end position="293"/>
    </location>
</feature>
<organism evidence="7 8">
    <name type="scientific">Lysinibacter cavernae</name>
    <dbReference type="NCBI Taxonomy" id="1640652"/>
    <lineage>
        <taxon>Bacteria</taxon>
        <taxon>Bacillati</taxon>
        <taxon>Actinomycetota</taxon>
        <taxon>Actinomycetes</taxon>
        <taxon>Micrococcales</taxon>
        <taxon>Microbacteriaceae</taxon>
        <taxon>Lysinibacter</taxon>
    </lineage>
</organism>
<comment type="subcellular location">
    <subcellularLocation>
        <location evidence="1">Cell membrane</location>
        <topology evidence="1">Multi-pass membrane protein</topology>
    </subcellularLocation>
</comment>
<dbReference type="RefSeq" id="WP_167150640.1">
    <property type="nucleotide sequence ID" value="NZ_JAAMOX010000002.1"/>
</dbReference>
<reference evidence="7 8" key="1">
    <citation type="submission" date="2020-02" db="EMBL/GenBank/DDBJ databases">
        <title>Sequencing the genomes of 1000 actinobacteria strains.</title>
        <authorList>
            <person name="Klenk H.-P."/>
        </authorList>
    </citation>
    <scope>NUCLEOTIDE SEQUENCE [LARGE SCALE GENOMIC DNA]</scope>
    <source>
        <strain evidence="7 8">DSM 27960</strain>
    </source>
</reference>
<feature type="transmembrane region" description="Helical" evidence="6">
    <location>
        <begin position="65"/>
        <end position="88"/>
    </location>
</feature>
<keyword evidence="4 6" id="KW-1133">Transmembrane helix</keyword>
<evidence type="ECO:0000256" key="1">
    <source>
        <dbReference type="ARBA" id="ARBA00004651"/>
    </source>
</evidence>